<reference evidence="2 3" key="1">
    <citation type="journal article" date="2019" name="Int. J. Syst. Evol. Microbiol.">
        <title>The Global Catalogue of Microorganisms (GCM) 10K type strain sequencing project: providing services to taxonomists for standard genome sequencing and annotation.</title>
        <authorList>
            <consortium name="The Broad Institute Genomics Platform"/>
            <consortium name="The Broad Institute Genome Sequencing Center for Infectious Disease"/>
            <person name="Wu L."/>
            <person name="Ma J."/>
        </authorList>
    </citation>
    <scope>NUCLEOTIDE SEQUENCE [LARGE SCALE GENOMIC DNA]</scope>
    <source>
        <strain evidence="2 3">JCM 10696</strain>
    </source>
</reference>
<feature type="domain" description="DUF6879" evidence="1">
    <location>
        <begin position="6"/>
        <end position="169"/>
    </location>
</feature>
<name>A0ABN1QQR9_9ACTN</name>
<protein>
    <recommendedName>
        <fullName evidence="1">DUF6879 domain-containing protein</fullName>
    </recommendedName>
</protein>
<keyword evidence="3" id="KW-1185">Reference proteome</keyword>
<comment type="caution">
    <text evidence="2">The sequence shown here is derived from an EMBL/GenBank/DDBJ whole genome shotgun (WGS) entry which is preliminary data.</text>
</comment>
<accession>A0ABN1QQR9</accession>
<proteinExistence type="predicted"/>
<dbReference type="EMBL" id="BAAAHH010000005">
    <property type="protein sequence ID" value="GAA0945860.1"/>
    <property type="molecule type" value="Genomic_DNA"/>
</dbReference>
<evidence type="ECO:0000259" key="1">
    <source>
        <dbReference type="Pfam" id="PF21806"/>
    </source>
</evidence>
<organism evidence="2 3">
    <name type="scientific">Actinocorallia libanotica</name>
    <dbReference type="NCBI Taxonomy" id="46162"/>
    <lineage>
        <taxon>Bacteria</taxon>
        <taxon>Bacillati</taxon>
        <taxon>Actinomycetota</taxon>
        <taxon>Actinomycetes</taxon>
        <taxon>Streptosporangiales</taxon>
        <taxon>Thermomonosporaceae</taxon>
        <taxon>Actinocorallia</taxon>
    </lineage>
</organism>
<dbReference type="Pfam" id="PF21806">
    <property type="entry name" value="DUF6879"/>
    <property type="match status" value="1"/>
</dbReference>
<sequence>MLLETDEWQRFFDTFKRYAWRLEIHPVYTMPQEEENLRRYRSGERLPDDIETPWMKRVRGFISSGRSIGRVHVVTQPLSEYLRFEFDWYYRHSVRAGEDIRILDLTGKPNPGLPDHDFYLFDDKQVVRMLYRPDGTQIGRELVENPPIEDYLRYRDIALEGAVPFREFWQG</sequence>
<dbReference type="InterPro" id="IPR049244">
    <property type="entry name" value="DUF6879"/>
</dbReference>
<dbReference type="RefSeq" id="WP_344239110.1">
    <property type="nucleotide sequence ID" value="NZ_BAAAHH010000005.1"/>
</dbReference>
<evidence type="ECO:0000313" key="2">
    <source>
        <dbReference type="EMBL" id="GAA0945860.1"/>
    </source>
</evidence>
<evidence type="ECO:0000313" key="3">
    <source>
        <dbReference type="Proteomes" id="UP001500665"/>
    </source>
</evidence>
<dbReference type="Proteomes" id="UP001500665">
    <property type="component" value="Unassembled WGS sequence"/>
</dbReference>
<gene>
    <name evidence="2" type="ORF">GCM10009550_19960</name>
</gene>